<evidence type="ECO:0000256" key="7">
    <source>
        <dbReference type="ARBA" id="ARBA00072305"/>
    </source>
</evidence>
<feature type="domain" description="Acyl-CoA dehydrogenase/oxidase N-terminal" evidence="11">
    <location>
        <begin position="6"/>
        <end position="118"/>
    </location>
</feature>
<evidence type="ECO:0000256" key="8">
    <source>
        <dbReference type="RuleBase" id="RU362125"/>
    </source>
</evidence>
<dbReference type="InterPro" id="IPR006091">
    <property type="entry name" value="Acyl-CoA_Oxase/DH_mid-dom"/>
</dbReference>
<dbReference type="PIRSF" id="PIRSF016578">
    <property type="entry name" value="HsaA"/>
    <property type="match status" value="1"/>
</dbReference>
<dbReference type="Pfam" id="PF02771">
    <property type="entry name" value="Acyl-CoA_dh_N"/>
    <property type="match status" value="1"/>
</dbReference>
<dbReference type="InterPro" id="IPR009100">
    <property type="entry name" value="AcylCoA_DH/oxidase_NM_dom_sf"/>
</dbReference>
<dbReference type="InterPro" id="IPR006089">
    <property type="entry name" value="Acyl-CoA_DH_CS"/>
</dbReference>
<dbReference type="Gene3D" id="2.40.110.10">
    <property type="entry name" value="Butyryl-CoA Dehydrogenase, subunit A, domain 2"/>
    <property type="match status" value="1"/>
</dbReference>
<accession>A0A1M3L3W2</accession>
<dbReference type="Gene3D" id="1.10.540.10">
    <property type="entry name" value="Acyl-CoA dehydrogenase/oxidase, N-terminal domain"/>
    <property type="match status" value="1"/>
</dbReference>
<feature type="domain" description="Acyl-CoA oxidase/dehydrogenase middle" evidence="10">
    <location>
        <begin position="122"/>
        <end position="217"/>
    </location>
</feature>
<dbReference type="PROSITE" id="PS00073">
    <property type="entry name" value="ACYL_COA_DH_2"/>
    <property type="match status" value="1"/>
</dbReference>
<evidence type="ECO:0000256" key="5">
    <source>
        <dbReference type="ARBA" id="ARBA00023002"/>
    </source>
</evidence>
<proteinExistence type="inferred from homology"/>
<evidence type="ECO:0000313" key="12">
    <source>
        <dbReference type="EMBL" id="OJX60047.1"/>
    </source>
</evidence>
<keyword evidence="4 8" id="KW-0274">FAD</keyword>
<dbReference type="SUPFAM" id="SSF47203">
    <property type="entry name" value="Acyl-CoA dehydrogenase C-terminal domain-like"/>
    <property type="match status" value="1"/>
</dbReference>
<evidence type="ECO:0000259" key="9">
    <source>
        <dbReference type="Pfam" id="PF00441"/>
    </source>
</evidence>
<dbReference type="Pfam" id="PF00441">
    <property type="entry name" value="Acyl-CoA_dh_1"/>
    <property type="match status" value="1"/>
</dbReference>
<dbReference type="PANTHER" id="PTHR43884:SF12">
    <property type="entry name" value="ISOVALERYL-COA DEHYDROGENASE, MITOCHONDRIAL-RELATED"/>
    <property type="match status" value="1"/>
</dbReference>
<dbReference type="FunFam" id="1.10.540.10:FF:000002">
    <property type="entry name" value="Acyl-CoA dehydrogenase FadE19"/>
    <property type="match status" value="1"/>
</dbReference>
<dbReference type="Proteomes" id="UP000184233">
    <property type="component" value="Unassembled WGS sequence"/>
</dbReference>
<dbReference type="GO" id="GO:0003995">
    <property type="term" value="F:acyl-CoA dehydrogenase activity"/>
    <property type="evidence" value="ECO:0007669"/>
    <property type="project" value="InterPro"/>
</dbReference>
<comment type="cofactor">
    <cofactor evidence="1 8">
        <name>FAD</name>
        <dbReference type="ChEBI" id="CHEBI:57692"/>
    </cofactor>
</comment>
<evidence type="ECO:0000256" key="6">
    <source>
        <dbReference type="ARBA" id="ARBA00066362"/>
    </source>
</evidence>
<dbReference type="InterPro" id="IPR013786">
    <property type="entry name" value="AcylCoA_DH/ox_N"/>
</dbReference>
<dbReference type="AlphaFoldDB" id="A0A1M3L3W2"/>
<dbReference type="FunFam" id="2.40.110.10:FF:000001">
    <property type="entry name" value="Acyl-CoA dehydrogenase, mitochondrial"/>
    <property type="match status" value="1"/>
</dbReference>
<dbReference type="PROSITE" id="PS00072">
    <property type="entry name" value="ACYL_COA_DH_1"/>
    <property type="match status" value="1"/>
</dbReference>
<evidence type="ECO:0000256" key="1">
    <source>
        <dbReference type="ARBA" id="ARBA00001974"/>
    </source>
</evidence>
<dbReference type="InterPro" id="IPR036250">
    <property type="entry name" value="AcylCo_DH-like_C"/>
</dbReference>
<evidence type="ECO:0000313" key="13">
    <source>
        <dbReference type="Proteomes" id="UP000184233"/>
    </source>
</evidence>
<dbReference type="Pfam" id="PF02770">
    <property type="entry name" value="Acyl-CoA_dh_M"/>
    <property type="match status" value="1"/>
</dbReference>
<sequence length="381" mass="41469">MSFDLSDEQNALRDHIRAFVEEEIKPVALQFDETQEFPTEIFRKFGELGYLGIVIPTEYGGSGMGYLEYAIIVEEVARGCPAIALGVAAHNGLCTSHIFRFGSEELRRKYVPRLAKGETMGAWALTEPNAGSDAGGTQTTAVRDGDDWILNGSKNFITHGNVGDICVVMAVTDPSKGKNGISAFVVDKTMKGFYGSKKENKLGMRCSDTAGLTFDNVRVPGGNLIGEEGEGFKQALKILDGGRISIAALSVGLAQGAFEAALRYSTERQQFGKRLADMQAIQFKLAKMSMDVDSSRLLTYRAAWMRDSGMDFTTAASEAKLLASEVSVRVAEDAIQVHGGYGYVKDYPVEKYFRDSKLLTIGEGTSEIQKMVIARQLLSAL</sequence>
<dbReference type="InterPro" id="IPR037069">
    <property type="entry name" value="AcylCoA_DH/ox_N_sf"/>
</dbReference>
<organism evidence="12 13">
    <name type="scientific">Candidatus Kapaibacterium thiocyanatum</name>
    <dbReference type="NCBI Taxonomy" id="1895771"/>
    <lineage>
        <taxon>Bacteria</taxon>
        <taxon>Pseudomonadati</taxon>
        <taxon>Candidatus Kapaibacteriota</taxon>
        <taxon>Candidatus Kapaibacteriia</taxon>
        <taxon>Candidatus Kapaibacteriales</taxon>
        <taxon>Candidatus Kapaibacteriaceae</taxon>
        <taxon>Candidatus Kapaibacterium</taxon>
    </lineage>
</organism>
<reference evidence="12 13" key="1">
    <citation type="submission" date="2016-09" db="EMBL/GenBank/DDBJ databases">
        <title>Genome-resolved meta-omics ties microbial dynamics to process performance in biotechnology for thiocyanate degradation.</title>
        <authorList>
            <person name="Kantor R.S."/>
            <person name="Huddy R.J."/>
            <person name="Iyer R."/>
            <person name="Thomas B.C."/>
            <person name="Brown C.T."/>
            <person name="Anantharaman K."/>
            <person name="Tringe S."/>
            <person name="Hettich R.L."/>
            <person name="Harrison S.T."/>
            <person name="Banfield J.F."/>
        </authorList>
    </citation>
    <scope>NUCLEOTIDE SEQUENCE [LARGE SCALE GENOMIC DNA]</scope>
    <source>
        <strain evidence="12">59-99</strain>
    </source>
</reference>
<comment type="caution">
    <text evidence="12">The sequence shown here is derived from an EMBL/GenBank/DDBJ whole genome shotgun (WGS) entry which is preliminary data.</text>
</comment>
<evidence type="ECO:0000259" key="10">
    <source>
        <dbReference type="Pfam" id="PF02770"/>
    </source>
</evidence>
<dbReference type="GO" id="GO:0050660">
    <property type="term" value="F:flavin adenine dinucleotide binding"/>
    <property type="evidence" value="ECO:0007669"/>
    <property type="project" value="InterPro"/>
</dbReference>
<dbReference type="STRING" id="1895771.BGO89_08465"/>
<dbReference type="FunFam" id="1.20.140.10:FF:000004">
    <property type="entry name" value="Acyl-CoA dehydrogenase FadE25"/>
    <property type="match status" value="1"/>
</dbReference>
<dbReference type="SUPFAM" id="SSF56645">
    <property type="entry name" value="Acyl-CoA dehydrogenase NM domain-like"/>
    <property type="match status" value="1"/>
</dbReference>
<dbReference type="InterPro" id="IPR046373">
    <property type="entry name" value="Acyl-CoA_Oxase/DH_mid-dom_sf"/>
</dbReference>
<dbReference type="InterPro" id="IPR009075">
    <property type="entry name" value="AcylCo_DH/oxidase_C"/>
</dbReference>
<dbReference type="EMBL" id="MKVH01000008">
    <property type="protein sequence ID" value="OJX60047.1"/>
    <property type="molecule type" value="Genomic_DNA"/>
</dbReference>
<comment type="similarity">
    <text evidence="2 8">Belongs to the acyl-CoA dehydrogenase family.</text>
</comment>
<evidence type="ECO:0000259" key="11">
    <source>
        <dbReference type="Pfam" id="PF02771"/>
    </source>
</evidence>
<dbReference type="Gene3D" id="1.20.140.10">
    <property type="entry name" value="Butyryl-CoA Dehydrogenase, subunit A, domain 3"/>
    <property type="match status" value="1"/>
</dbReference>
<feature type="domain" description="Acyl-CoA dehydrogenase/oxidase C-terminal" evidence="9">
    <location>
        <begin position="229"/>
        <end position="378"/>
    </location>
</feature>
<dbReference type="PANTHER" id="PTHR43884">
    <property type="entry name" value="ACYL-COA DEHYDROGENASE"/>
    <property type="match status" value="1"/>
</dbReference>
<name>A0A1M3L3W2_9BACT</name>
<keyword evidence="5 8" id="KW-0560">Oxidoreductase</keyword>
<evidence type="ECO:0000256" key="4">
    <source>
        <dbReference type="ARBA" id="ARBA00022827"/>
    </source>
</evidence>
<evidence type="ECO:0000256" key="2">
    <source>
        <dbReference type="ARBA" id="ARBA00009347"/>
    </source>
</evidence>
<evidence type="ECO:0000256" key="3">
    <source>
        <dbReference type="ARBA" id="ARBA00022630"/>
    </source>
</evidence>
<keyword evidence="3 8" id="KW-0285">Flavoprotein</keyword>
<gene>
    <name evidence="12" type="ORF">BGO89_08465</name>
</gene>
<protein>
    <recommendedName>
        <fullName evidence="7">Cyclohex-1-ene-1-carbonyl-CoA dehydrogenase</fullName>
        <ecNumber evidence="6">1.3.8.10</ecNumber>
    </recommendedName>
</protein>
<dbReference type="EC" id="1.3.8.10" evidence="6"/>